<dbReference type="Pfam" id="PF05860">
    <property type="entry name" value="TPS"/>
    <property type="match status" value="1"/>
</dbReference>
<dbReference type="SMART" id="SM00912">
    <property type="entry name" value="Haemagg_act"/>
    <property type="match status" value="1"/>
</dbReference>
<evidence type="ECO:0000256" key="1">
    <source>
        <dbReference type="ARBA" id="ARBA00004613"/>
    </source>
</evidence>
<dbReference type="STRING" id="1484693.RS694_18540"/>
<feature type="compositionally biased region" description="Low complexity" evidence="4">
    <location>
        <begin position="1133"/>
        <end position="1144"/>
    </location>
</feature>
<dbReference type="InterPro" id="IPR001480">
    <property type="entry name" value="Bulb-type_lectin_dom"/>
</dbReference>
<feature type="region of interest" description="Disordered" evidence="4">
    <location>
        <begin position="1125"/>
        <end position="1144"/>
    </location>
</feature>
<feature type="domain" description="Bulb-type lectin" evidence="5">
    <location>
        <begin position="536"/>
        <end position="649"/>
    </location>
</feature>
<reference evidence="6 7" key="1">
    <citation type="submission" date="2017-01" db="EMBL/GenBank/DDBJ databases">
        <authorList>
            <person name="Mah S.A."/>
            <person name="Swanson W.J."/>
            <person name="Moy G.W."/>
            <person name="Vacquier V.D."/>
        </authorList>
    </citation>
    <scope>NUCLEOTIDE SEQUENCE [LARGE SCALE GENOMIC DNA]</scope>
    <source>
        <strain evidence="6 7">DSM 22694</strain>
    </source>
</reference>
<evidence type="ECO:0000313" key="7">
    <source>
        <dbReference type="Proteomes" id="UP000186110"/>
    </source>
</evidence>
<sequence>MHPHASLNKSFRLVWNATTAVWQAVSEIGSGHGKGHSARTLRRTGQTALTSTALVLAGQAMAATVLPTEFTVEAGQASMQQSGNAMTITQQSARMAATVRDFSIGPDNTVQVIQPSASAVALFRVLGHQVSVIEGRLIANGHVFLQNPNGVLFAPGAQVDVGSLVASTLNLSVTDFMAGNYQFEGSSNASITNQGRITAHGDNNNGGTIALVAARIVNEGTLTADRGQVLLGAGSQVLLDLGGPVKLEVQQGTLDALITNGGAIRADGGTVLLTAKALGDLSRSVINHTGLVQAQTLDTNERGEITLLAPGEQITVAGTLDASALQGGSGGRIVATGTRVLVEDGAHLTASGKNGGGEVLVGGSWQNSNPAIYQATQTLVKAGAVLEADATDVGDGGTVVAWSDIHKADSTTQAYGKFSAKGGARGGDGGRIETSGYWLDVAGITANASAAMGRSGQWLLDPYNITISSSATTAGPGFPGWTSAADSSVVQNTDIEAQLNTGTSVTIATGSGGAQAGNISVTANITKTAGTDATLTLQAHNGIEINAGTSITSSVGALNVVLNSDSDATGGGYVWLGKGNSPGAQSATTITTNGGSLTLGGGSNASGYAQGSTTGTSNGIVLDKVDINTGGGNIVMRGKSAVSVINISSSDAASSANTDGIRFHGSNLINSGTGTIAFTGVAQGTSGASNGIETSESGYTRITSAATNTTAISFSGDATQGTATGGGWGTFLWGTNSSGIVLAATGTGGGITLTGSGRNSTFGGGVHLNPNAFVLASSGPIAITGTKGAASTYEDIVINSTVGYVATLPGGFGVASPVTASSSNITLTADSLSANRVFSGATFSNSAVQSTGILTIAPRTAGKAMAVQTANPGGTAFWINPTSMFGASGLFKTGFSKLVFGSSTTGNVTLDNYSFNNDTEINTSGNAVLGAVTIANGKALTVNMTGSGSITDTGTVAVANLKLNGSTSAVTLDSAANAIGTVAGTVASLTLSNSTALTVGSVGGTNGITATGNIDIATLSGDLTVSQNISTSSTSASAIILNAGKSAAPTTTTGGNIVLSGSRSFTTGSGGRAVLYSGDDAGSTGLSTLVFAANGTVTGNADESTNPTATSGVNAVFRGTPPVAPVVTPPSTPATTPTTNTSTASVTPAVQNAQQLPVEPPKPVNVALPAVPAGAGGSSGSSNFELSTNGGLRFLDLPANTLPGTGIDTAVTGGTAGTTGSTAQGSGSVALANAQSGQGAQGGIDPFGFMRVFVTGGGITLPSPTAFDSTQENDANQNP</sequence>
<dbReference type="SUPFAM" id="SSF51126">
    <property type="entry name" value="Pectin lyase-like"/>
    <property type="match status" value="1"/>
</dbReference>
<dbReference type="PROSITE" id="PS50927">
    <property type="entry name" value="BULB_LECTIN"/>
    <property type="match status" value="1"/>
</dbReference>
<dbReference type="InterPro" id="IPR024973">
    <property type="entry name" value="ESPR"/>
</dbReference>
<dbReference type="InterPro" id="IPR011050">
    <property type="entry name" value="Pectin_lyase_fold/virulence"/>
</dbReference>
<dbReference type="PANTHER" id="PTHR12338">
    <property type="entry name" value="AUTOTRANSPORTER"/>
    <property type="match status" value="1"/>
</dbReference>
<evidence type="ECO:0000313" key="6">
    <source>
        <dbReference type="EMBL" id="APW44322.1"/>
    </source>
</evidence>
<dbReference type="InterPro" id="IPR008638">
    <property type="entry name" value="FhaB/CdiA-like_TPS"/>
</dbReference>
<dbReference type="KEGG" id="rsb:RS694_18540"/>
<evidence type="ECO:0000256" key="4">
    <source>
        <dbReference type="SAM" id="MobiDB-lite"/>
    </source>
</evidence>
<gene>
    <name evidence="6" type="ORF">RS694_18540</name>
</gene>
<organism evidence="6 7">
    <name type="scientific">Rhodoferax saidenbachensis</name>
    <dbReference type="NCBI Taxonomy" id="1484693"/>
    <lineage>
        <taxon>Bacteria</taxon>
        <taxon>Pseudomonadati</taxon>
        <taxon>Pseudomonadota</taxon>
        <taxon>Betaproteobacteria</taxon>
        <taxon>Burkholderiales</taxon>
        <taxon>Comamonadaceae</taxon>
        <taxon>Rhodoferax</taxon>
    </lineage>
</organism>
<dbReference type="PANTHER" id="PTHR12338:SF8">
    <property type="entry name" value="HEME_HEMOPEXIN-BINDING PROTEIN"/>
    <property type="match status" value="1"/>
</dbReference>
<dbReference type="InterPro" id="IPR050909">
    <property type="entry name" value="Bact_Autotransporter_VF"/>
</dbReference>
<dbReference type="Proteomes" id="UP000186110">
    <property type="component" value="Chromosome"/>
</dbReference>
<dbReference type="RefSeq" id="WP_051391748.1">
    <property type="nucleotide sequence ID" value="NZ_CP019239.1"/>
</dbReference>
<dbReference type="Pfam" id="PF13018">
    <property type="entry name" value="ESPR"/>
    <property type="match status" value="1"/>
</dbReference>
<dbReference type="Gene3D" id="2.160.20.10">
    <property type="entry name" value="Single-stranded right-handed beta-helix, Pectin lyase-like"/>
    <property type="match status" value="1"/>
</dbReference>
<keyword evidence="3" id="KW-0732">Signal</keyword>
<dbReference type="NCBIfam" id="TIGR01901">
    <property type="entry name" value="adhes_NPXG"/>
    <property type="match status" value="1"/>
</dbReference>
<protein>
    <recommendedName>
        <fullName evidence="5">Bulb-type lectin domain-containing protein</fullName>
    </recommendedName>
</protein>
<proteinExistence type="predicted"/>
<dbReference type="eggNOG" id="COG3210">
    <property type="taxonomic scope" value="Bacteria"/>
</dbReference>
<dbReference type="InterPro" id="IPR012334">
    <property type="entry name" value="Pectin_lyas_fold"/>
</dbReference>
<accession>A0A1P8KEB5</accession>
<dbReference type="EMBL" id="CP019239">
    <property type="protein sequence ID" value="APW44322.1"/>
    <property type="molecule type" value="Genomic_DNA"/>
</dbReference>
<name>A0A1P8KEB5_9BURK</name>
<evidence type="ECO:0000256" key="2">
    <source>
        <dbReference type="ARBA" id="ARBA00022525"/>
    </source>
</evidence>
<dbReference type="AlphaFoldDB" id="A0A1P8KEB5"/>
<keyword evidence="2" id="KW-0964">Secreted</keyword>
<evidence type="ECO:0000259" key="5">
    <source>
        <dbReference type="PROSITE" id="PS50927"/>
    </source>
</evidence>
<comment type="subcellular location">
    <subcellularLocation>
        <location evidence="1">Secreted</location>
    </subcellularLocation>
</comment>
<dbReference type="GO" id="GO:0005576">
    <property type="term" value="C:extracellular region"/>
    <property type="evidence" value="ECO:0007669"/>
    <property type="project" value="UniProtKB-SubCell"/>
</dbReference>
<keyword evidence="7" id="KW-1185">Reference proteome</keyword>
<evidence type="ECO:0000256" key="3">
    <source>
        <dbReference type="ARBA" id="ARBA00022729"/>
    </source>
</evidence>